<dbReference type="Gene3D" id="1.10.10.10">
    <property type="entry name" value="Winged helix-like DNA-binding domain superfamily/Winged helix DNA-binding domain"/>
    <property type="match status" value="1"/>
</dbReference>
<dbReference type="InterPro" id="IPR000847">
    <property type="entry name" value="LysR_HTH_N"/>
</dbReference>
<dbReference type="PANTHER" id="PTHR30126">
    <property type="entry name" value="HTH-TYPE TRANSCRIPTIONAL REGULATOR"/>
    <property type="match status" value="1"/>
</dbReference>
<dbReference type="InterPro" id="IPR036388">
    <property type="entry name" value="WH-like_DNA-bd_sf"/>
</dbReference>
<evidence type="ECO:0000313" key="7">
    <source>
        <dbReference type="Proteomes" id="UP000321298"/>
    </source>
</evidence>
<evidence type="ECO:0000256" key="2">
    <source>
        <dbReference type="ARBA" id="ARBA00023015"/>
    </source>
</evidence>
<name>A0AAP9ECY8_LEULA</name>
<dbReference type="EMBL" id="CP042387">
    <property type="protein sequence ID" value="QEA44593.1"/>
    <property type="molecule type" value="Genomic_DNA"/>
</dbReference>
<reference evidence="6 7" key="1">
    <citation type="submission" date="2019-06" db="EMBL/GenBank/DDBJ databases">
        <title>Genome analyses of bacteria isolated from kimchi.</title>
        <authorList>
            <person name="Lee S."/>
            <person name="Ahn S."/>
            <person name="Roh S."/>
        </authorList>
    </citation>
    <scope>NUCLEOTIDE SEQUENCE [LARGE SCALE GENOMIC DNA]</scope>
    <source>
        <strain evidence="6 7">CBA3625</strain>
    </source>
</reference>
<accession>A0AAP9ECY8</accession>
<dbReference type="PROSITE" id="PS50931">
    <property type="entry name" value="HTH_LYSR"/>
    <property type="match status" value="1"/>
</dbReference>
<evidence type="ECO:0000259" key="5">
    <source>
        <dbReference type="PROSITE" id="PS50931"/>
    </source>
</evidence>
<dbReference type="RefSeq" id="WP_029510520.1">
    <property type="nucleotide sequence ID" value="NZ_CP016598.1"/>
</dbReference>
<proteinExistence type="inferred from homology"/>
<dbReference type="SUPFAM" id="SSF53850">
    <property type="entry name" value="Periplasmic binding protein-like II"/>
    <property type="match status" value="1"/>
</dbReference>
<dbReference type="Gene3D" id="3.40.190.10">
    <property type="entry name" value="Periplasmic binding protein-like II"/>
    <property type="match status" value="2"/>
</dbReference>
<dbReference type="GO" id="GO:0000976">
    <property type="term" value="F:transcription cis-regulatory region binding"/>
    <property type="evidence" value="ECO:0007669"/>
    <property type="project" value="TreeGrafter"/>
</dbReference>
<keyword evidence="7" id="KW-1185">Reference proteome</keyword>
<dbReference type="Pfam" id="PF03466">
    <property type="entry name" value="LysR_substrate"/>
    <property type="match status" value="1"/>
</dbReference>
<dbReference type="KEGG" id="llf:BCR17_08220"/>
<dbReference type="PRINTS" id="PR00039">
    <property type="entry name" value="HTHLYSR"/>
</dbReference>
<protein>
    <submittedName>
        <fullName evidence="6">LysR family transcriptional regulator</fullName>
    </submittedName>
</protein>
<comment type="similarity">
    <text evidence="1">Belongs to the LysR transcriptional regulatory family.</text>
</comment>
<dbReference type="InterPro" id="IPR005119">
    <property type="entry name" value="LysR_subst-bd"/>
</dbReference>
<organism evidence="6 7">
    <name type="scientific">Leuconostoc lactis</name>
    <dbReference type="NCBI Taxonomy" id="1246"/>
    <lineage>
        <taxon>Bacteria</taxon>
        <taxon>Bacillati</taxon>
        <taxon>Bacillota</taxon>
        <taxon>Bacilli</taxon>
        <taxon>Lactobacillales</taxon>
        <taxon>Lactobacillaceae</taxon>
        <taxon>Leuconostoc</taxon>
    </lineage>
</organism>
<dbReference type="GeneID" id="66532111"/>
<feature type="domain" description="HTH lysR-type" evidence="5">
    <location>
        <begin position="1"/>
        <end position="58"/>
    </location>
</feature>
<keyword evidence="3" id="KW-0238">DNA-binding</keyword>
<evidence type="ECO:0000256" key="3">
    <source>
        <dbReference type="ARBA" id="ARBA00023125"/>
    </source>
</evidence>
<evidence type="ECO:0000256" key="4">
    <source>
        <dbReference type="ARBA" id="ARBA00023163"/>
    </source>
</evidence>
<dbReference type="InterPro" id="IPR036390">
    <property type="entry name" value="WH_DNA-bd_sf"/>
</dbReference>
<keyword evidence="2" id="KW-0805">Transcription regulation</keyword>
<dbReference type="GO" id="GO:0003700">
    <property type="term" value="F:DNA-binding transcription factor activity"/>
    <property type="evidence" value="ECO:0007669"/>
    <property type="project" value="InterPro"/>
</dbReference>
<keyword evidence="4" id="KW-0804">Transcription</keyword>
<dbReference type="SUPFAM" id="SSF46785">
    <property type="entry name" value="Winged helix' DNA-binding domain"/>
    <property type="match status" value="1"/>
</dbReference>
<sequence length="273" mass="31253">MFALLETFIAVFETKSFTRAANQCFISQPTATVRIKKLEEELKVHLFSRGQHQEVIPTESAHLLYPKALKALNDWNELQFSLKNQTPSRKPFKIAASHSSATTVLPLIFKNLIPEVEQLNIELMMLDSQEVFDLIRNHEIHFGIIEKPMMDETIETFPLFKDELVLAGDPESDIFFIREAGSGVAHYTHNYLKENNLNPKNLVSVNNNDMIVSLLKAGIGLSLISKRFINENIAFQNLGERYQRIFYGLSFLSEQDKLLKTVIKKIKDLNPNC</sequence>
<gene>
    <name evidence="6" type="ORF">FGL83_07855</name>
</gene>
<dbReference type="Pfam" id="PF00126">
    <property type="entry name" value="HTH_1"/>
    <property type="match status" value="1"/>
</dbReference>
<evidence type="ECO:0000256" key="1">
    <source>
        <dbReference type="ARBA" id="ARBA00009437"/>
    </source>
</evidence>
<dbReference type="AlphaFoldDB" id="A0AAP9ECY8"/>
<evidence type="ECO:0000313" key="6">
    <source>
        <dbReference type="EMBL" id="QEA44593.1"/>
    </source>
</evidence>
<dbReference type="Proteomes" id="UP000321298">
    <property type="component" value="Chromosome"/>
</dbReference>
<dbReference type="PANTHER" id="PTHR30126:SF40">
    <property type="entry name" value="HTH-TYPE TRANSCRIPTIONAL REGULATOR GLTR"/>
    <property type="match status" value="1"/>
</dbReference>